<comment type="caution">
    <text evidence="2">The sequence shown here is derived from an EMBL/GenBank/DDBJ whole genome shotgun (WGS) entry which is preliminary data.</text>
</comment>
<evidence type="ECO:0000313" key="3">
    <source>
        <dbReference type="Proteomes" id="UP000719412"/>
    </source>
</evidence>
<organism evidence="2 3">
    <name type="scientific">Tenebrio molitor</name>
    <name type="common">Yellow mealworm beetle</name>
    <dbReference type="NCBI Taxonomy" id="7067"/>
    <lineage>
        <taxon>Eukaryota</taxon>
        <taxon>Metazoa</taxon>
        <taxon>Ecdysozoa</taxon>
        <taxon>Arthropoda</taxon>
        <taxon>Hexapoda</taxon>
        <taxon>Insecta</taxon>
        <taxon>Pterygota</taxon>
        <taxon>Neoptera</taxon>
        <taxon>Endopterygota</taxon>
        <taxon>Coleoptera</taxon>
        <taxon>Polyphaga</taxon>
        <taxon>Cucujiformia</taxon>
        <taxon>Tenebrionidae</taxon>
        <taxon>Tenebrio</taxon>
    </lineage>
</organism>
<dbReference type="Proteomes" id="UP000719412">
    <property type="component" value="Unassembled WGS sequence"/>
</dbReference>
<gene>
    <name evidence="2" type="ORF">GEV33_010300</name>
</gene>
<name>A0A8J6HE83_TENMO</name>
<dbReference type="EMBL" id="JABDTM020026002">
    <property type="protein sequence ID" value="KAH0812492.1"/>
    <property type="molecule type" value="Genomic_DNA"/>
</dbReference>
<keyword evidence="3" id="KW-1185">Reference proteome</keyword>
<evidence type="ECO:0000313" key="2">
    <source>
        <dbReference type="EMBL" id="KAH0812492.1"/>
    </source>
</evidence>
<feature type="compositionally biased region" description="Basic and acidic residues" evidence="1">
    <location>
        <begin position="291"/>
        <end position="300"/>
    </location>
</feature>
<reference evidence="2" key="1">
    <citation type="journal article" date="2020" name="J Insects Food Feed">
        <title>The yellow mealworm (Tenebrio molitor) genome: a resource for the emerging insects as food and feed industry.</title>
        <authorList>
            <person name="Eriksson T."/>
            <person name="Andere A."/>
            <person name="Kelstrup H."/>
            <person name="Emery V."/>
            <person name="Picard C."/>
        </authorList>
    </citation>
    <scope>NUCLEOTIDE SEQUENCE</scope>
    <source>
        <strain evidence="2">Stoneville</strain>
        <tissue evidence="2">Whole head</tissue>
    </source>
</reference>
<proteinExistence type="predicted"/>
<accession>A0A8J6HE83</accession>
<dbReference type="AlphaFoldDB" id="A0A8J6HE83"/>
<sequence length="473" mass="53255">MEEATYSWARPYAATNTLKSSLFGFMAGNKSTSPQPCRGFFMGVEADGANEARGRRKSNKWRRDDVDEPTKLYSSLRRAEAEHYWDLLDPAIEILKKHIFPFPNLCVPSPTQQLFFHVVIPVTNPSFAFALHPEKCIHPTELACPPLYLHHYMWSVFSLAGFAHFSPVTAAIPRHSLHCLDLNDFNFVRVAPVLRRSQTFSLAICYTERIRRPHRSHRVCYEGRCSQTRWTSASKEGNPKKPCTQCIVGIIRVMIRTLGGMNNSMDPSRRFTQDLQNRNYASFMAKKRRLQKDQKREGGRNGRVKPASRVKRIEVVESSLMILACRVTILACRVTILACHVTILVCRAAPARAAYDEREWEAVIAGGGRTTRSAGHLADPDSHQLTDRLSGAIYERPSDQFAAAHKSRLAAAGHAEEILMCIHPQKKWLRRGTISPLPKQCPLPITTDSAMMLLIGGKWASVAMPLNIPALLK</sequence>
<evidence type="ECO:0000256" key="1">
    <source>
        <dbReference type="SAM" id="MobiDB-lite"/>
    </source>
</evidence>
<protein>
    <submittedName>
        <fullName evidence="2">Uncharacterized protein</fullName>
    </submittedName>
</protein>
<feature type="region of interest" description="Disordered" evidence="1">
    <location>
        <begin position="288"/>
        <end position="307"/>
    </location>
</feature>
<reference evidence="2" key="2">
    <citation type="submission" date="2021-08" db="EMBL/GenBank/DDBJ databases">
        <authorList>
            <person name="Eriksson T."/>
        </authorList>
    </citation>
    <scope>NUCLEOTIDE SEQUENCE</scope>
    <source>
        <strain evidence="2">Stoneville</strain>
        <tissue evidence="2">Whole head</tissue>
    </source>
</reference>